<sequence>MIMVSCDLVSTCTSQHAGSLYDAYQIWMTNFRSLCTTRSEPAKPRRWSSTVQQPTGTEALRHNLLYHQVYTLHFHVRGNMTRGAPPRHYSTGLRTPSKVTHIRLSQHLYKHALLTILITSISPVSTTGIEIIFTSYLH</sequence>
<name>A0A9P6A094_PLEER</name>
<comment type="caution">
    <text evidence="1">The sequence shown here is derived from an EMBL/GenBank/DDBJ whole genome shotgun (WGS) entry which is preliminary data.</text>
</comment>
<reference evidence="1" key="1">
    <citation type="submission" date="2020-11" db="EMBL/GenBank/DDBJ databases">
        <authorList>
            <consortium name="DOE Joint Genome Institute"/>
            <person name="Ahrendt S."/>
            <person name="Riley R."/>
            <person name="Andreopoulos W."/>
            <person name="Labutti K."/>
            <person name="Pangilinan J."/>
            <person name="Ruiz-Duenas F.J."/>
            <person name="Barrasa J.M."/>
            <person name="Sanchez-Garcia M."/>
            <person name="Camarero S."/>
            <person name="Miyauchi S."/>
            <person name="Serrano A."/>
            <person name="Linde D."/>
            <person name="Babiker R."/>
            <person name="Drula E."/>
            <person name="Ayuso-Fernandez I."/>
            <person name="Pacheco R."/>
            <person name="Padilla G."/>
            <person name="Ferreira P."/>
            <person name="Barriuso J."/>
            <person name="Kellner H."/>
            <person name="Castanera R."/>
            <person name="Alfaro M."/>
            <person name="Ramirez L."/>
            <person name="Pisabarro A.G."/>
            <person name="Kuo A."/>
            <person name="Tritt A."/>
            <person name="Lipzen A."/>
            <person name="He G."/>
            <person name="Yan M."/>
            <person name="Ng V."/>
            <person name="Cullen D."/>
            <person name="Martin F."/>
            <person name="Rosso M.-N."/>
            <person name="Henrissat B."/>
            <person name="Hibbett D."/>
            <person name="Martinez A.T."/>
            <person name="Grigoriev I.V."/>
        </authorList>
    </citation>
    <scope>NUCLEOTIDE SEQUENCE</scope>
    <source>
        <strain evidence="1">ATCC 90797</strain>
    </source>
</reference>
<gene>
    <name evidence="1" type="ORF">BDN71DRAFT_673044</name>
</gene>
<accession>A0A9P6A094</accession>
<evidence type="ECO:0000313" key="2">
    <source>
        <dbReference type="Proteomes" id="UP000807025"/>
    </source>
</evidence>
<proteinExistence type="predicted"/>
<dbReference type="Proteomes" id="UP000807025">
    <property type="component" value="Unassembled WGS sequence"/>
</dbReference>
<keyword evidence="2" id="KW-1185">Reference proteome</keyword>
<organism evidence="1 2">
    <name type="scientific">Pleurotus eryngii</name>
    <name type="common">Boletus of the steppes</name>
    <dbReference type="NCBI Taxonomy" id="5323"/>
    <lineage>
        <taxon>Eukaryota</taxon>
        <taxon>Fungi</taxon>
        <taxon>Dikarya</taxon>
        <taxon>Basidiomycota</taxon>
        <taxon>Agaricomycotina</taxon>
        <taxon>Agaricomycetes</taxon>
        <taxon>Agaricomycetidae</taxon>
        <taxon>Agaricales</taxon>
        <taxon>Pleurotineae</taxon>
        <taxon>Pleurotaceae</taxon>
        <taxon>Pleurotus</taxon>
    </lineage>
</organism>
<evidence type="ECO:0000313" key="1">
    <source>
        <dbReference type="EMBL" id="KAF9496901.1"/>
    </source>
</evidence>
<dbReference type="EMBL" id="MU154548">
    <property type="protein sequence ID" value="KAF9496901.1"/>
    <property type="molecule type" value="Genomic_DNA"/>
</dbReference>
<dbReference type="AlphaFoldDB" id="A0A9P6A094"/>
<protein>
    <submittedName>
        <fullName evidence="1">Uncharacterized protein</fullName>
    </submittedName>
</protein>